<feature type="region of interest" description="Disordered" evidence="4">
    <location>
        <begin position="75"/>
        <end position="100"/>
    </location>
</feature>
<proteinExistence type="inferred from homology"/>
<reference evidence="5" key="1">
    <citation type="submission" date="2022-08" db="EMBL/GenBank/DDBJ databases">
        <authorList>
            <person name="Gutierrez-Valencia J."/>
        </authorList>
    </citation>
    <scope>NUCLEOTIDE SEQUENCE</scope>
</reference>
<dbReference type="Pfam" id="PF20431">
    <property type="entry name" value="E_motif"/>
    <property type="match status" value="1"/>
</dbReference>
<evidence type="ECO:0000313" key="6">
    <source>
        <dbReference type="Proteomes" id="UP001154282"/>
    </source>
</evidence>
<feature type="repeat" description="PPR" evidence="3">
    <location>
        <begin position="208"/>
        <end position="242"/>
    </location>
</feature>
<protein>
    <recommendedName>
        <fullName evidence="7">Pentatricopeptide repeat-containing protein</fullName>
    </recommendedName>
</protein>
<feature type="non-terminal residue" evidence="5">
    <location>
        <position position="1"/>
    </location>
</feature>
<keyword evidence="6" id="KW-1185">Reference proteome</keyword>
<dbReference type="FunFam" id="1.25.40.10:FF:000031">
    <property type="entry name" value="Pentatricopeptide repeat-containing protein mitochondrial"/>
    <property type="match status" value="1"/>
</dbReference>
<dbReference type="Gene3D" id="1.25.40.10">
    <property type="entry name" value="Tetratricopeptide repeat domain"/>
    <property type="match status" value="2"/>
</dbReference>
<dbReference type="PANTHER" id="PTHR47926">
    <property type="entry name" value="PENTATRICOPEPTIDE REPEAT-CONTAINING PROTEIN"/>
    <property type="match status" value="1"/>
</dbReference>
<dbReference type="AlphaFoldDB" id="A0AAV0GMY8"/>
<keyword evidence="1" id="KW-0677">Repeat</keyword>
<feature type="compositionally biased region" description="Basic and acidic residues" evidence="4">
    <location>
        <begin position="84"/>
        <end position="93"/>
    </location>
</feature>
<dbReference type="InterPro" id="IPR046848">
    <property type="entry name" value="E_motif"/>
</dbReference>
<dbReference type="InterPro" id="IPR011990">
    <property type="entry name" value="TPR-like_helical_dom_sf"/>
</dbReference>
<dbReference type="GO" id="GO:0009451">
    <property type="term" value="P:RNA modification"/>
    <property type="evidence" value="ECO:0007669"/>
    <property type="project" value="InterPro"/>
</dbReference>
<evidence type="ECO:0000313" key="5">
    <source>
        <dbReference type="EMBL" id="CAI0374350.1"/>
    </source>
</evidence>
<feature type="repeat" description="PPR" evidence="3">
    <location>
        <begin position="309"/>
        <end position="343"/>
    </location>
</feature>
<gene>
    <name evidence="5" type="ORF">LITE_LOCUS161</name>
</gene>
<dbReference type="Proteomes" id="UP001154282">
    <property type="component" value="Unassembled WGS sequence"/>
</dbReference>
<organism evidence="5 6">
    <name type="scientific">Linum tenue</name>
    <dbReference type="NCBI Taxonomy" id="586396"/>
    <lineage>
        <taxon>Eukaryota</taxon>
        <taxon>Viridiplantae</taxon>
        <taxon>Streptophyta</taxon>
        <taxon>Embryophyta</taxon>
        <taxon>Tracheophyta</taxon>
        <taxon>Spermatophyta</taxon>
        <taxon>Magnoliopsida</taxon>
        <taxon>eudicotyledons</taxon>
        <taxon>Gunneridae</taxon>
        <taxon>Pentapetalae</taxon>
        <taxon>rosids</taxon>
        <taxon>fabids</taxon>
        <taxon>Malpighiales</taxon>
        <taxon>Linaceae</taxon>
        <taxon>Linum</taxon>
    </lineage>
</organism>
<dbReference type="InterPro" id="IPR046960">
    <property type="entry name" value="PPR_At4g14850-like_plant"/>
</dbReference>
<evidence type="ECO:0008006" key="7">
    <source>
        <dbReference type="Google" id="ProtNLM"/>
    </source>
</evidence>
<dbReference type="InterPro" id="IPR002885">
    <property type="entry name" value="PPR_rpt"/>
</dbReference>
<dbReference type="NCBIfam" id="TIGR00756">
    <property type="entry name" value="PPR"/>
    <property type="match status" value="3"/>
</dbReference>
<dbReference type="PANTHER" id="PTHR47926:SF347">
    <property type="entry name" value="PENTATRICOPEPTIDE REPEAT-CONTAINING PROTEIN"/>
    <property type="match status" value="1"/>
</dbReference>
<evidence type="ECO:0000256" key="2">
    <source>
        <dbReference type="ARBA" id="ARBA00061659"/>
    </source>
</evidence>
<evidence type="ECO:0000256" key="3">
    <source>
        <dbReference type="PROSITE-ProRule" id="PRU00708"/>
    </source>
</evidence>
<name>A0AAV0GMY8_9ROSI</name>
<dbReference type="EMBL" id="CAMGYJ010000002">
    <property type="protein sequence ID" value="CAI0374350.1"/>
    <property type="molecule type" value="Genomic_DNA"/>
</dbReference>
<dbReference type="PROSITE" id="PS51375">
    <property type="entry name" value="PPR"/>
    <property type="match status" value="3"/>
</dbReference>
<evidence type="ECO:0000256" key="4">
    <source>
        <dbReference type="SAM" id="MobiDB-lite"/>
    </source>
</evidence>
<evidence type="ECO:0000256" key="1">
    <source>
        <dbReference type="ARBA" id="ARBA00022737"/>
    </source>
</evidence>
<comment type="similarity">
    <text evidence="2">Belongs to the PPR family. PCMP-E subfamily.</text>
</comment>
<comment type="caution">
    <text evidence="5">The sequence shown here is derived from an EMBL/GenBank/DDBJ whole genome shotgun (WGS) entry which is preliminary data.</text>
</comment>
<dbReference type="FunFam" id="1.25.40.10:FF:000341">
    <property type="entry name" value="Pentatricopeptide repeat-containing protein chloroplastic"/>
    <property type="match status" value="1"/>
</dbReference>
<dbReference type="Pfam" id="PF13041">
    <property type="entry name" value="PPR_2"/>
    <property type="match status" value="2"/>
</dbReference>
<accession>A0AAV0GMY8</accession>
<dbReference type="FunFam" id="1.25.40.10:FF:000280">
    <property type="entry name" value="Pentatricopeptide repeat-containing protein"/>
    <property type="match status" value="1"/>
</dbReference>
<feature type="repeat" description="PPR" evidence="3">
    <location>
        <begin position="344"/>
        <end position="378"/>
    </location>
</feature>
<dbReference type="GO" id="GO:0003723">
    <property type="term" value="F:RNA binding"/>
    <property type="evidence" value="ECO:0007669"/>
    <property type="project" value="InterPro"/>
</dbReference>
<sequence length="531" mass="59731">CGLENEGFVSPSNFPPRGAGFPQRCRLLLRSSQVDPFLQFSRSYSVPCFSISQTHHGFIWPGVFSRSKSELLAGGSCGRNPRHRGSDVCRQDHQSPPTNSVRERKWQVRNLLQLDRTLQGLCFSGRLNEAVSLLWSTESAVGDQTYSLMLQECILTSRYKIGRRIHSQMIIVGYLPTEYLKTKLLILYAKSGDLRTSLVFFDSLIDKTLISWNAMISGCVQNGLEQEGLSLYSDMRQNGLTPDQYTFSSLFRACGTLALLELGKQAHSILIKCKVKDNVVVSSALIDMYFKCSDLADGQKVFNETSNRNVVTWTSLISGYGQHGRVEEVLELFRMMKEEGFQPNYITFLAVLSACSHGGLIHQGWDYFSSMKDYGIEPRGKHYAAMVDLLGRAGKLQEAYDFVLSSPLKDHSATWGALLGACRIHGDTDLASIAARKFFELEPGNAGKYVVLSNAYANRGFWDRVKEIRGVMKELDIMKEPAYSWIEIQGEVHLFLTRDKSHRKSEEIESLVSEMTSVLKDAVCDLEIDEH</sequence>